<evidence type="ECO:0000259" key="1">
    <source>
        <dbReference type="Pfam" id="PF12770"/>
    </source>
</evidence>
<dbReference type="RefSeq" id="WP_166275562.1">
    <property type="nucleotide sequence ID" value="NZ_JTHE03000079.1"/>
</dbReference>
<accession>A0ABD4T5H3</accession>
<sequence>MKTILFLAANPDDTAALKLNRELRNIQEEELKKSKYRDDFKCERRDAVRWEDLERAILELKPRIVHFCGHGAGQAGLVIENQQGQSVLLSGEILAGLFKQVADTLECVLLNACYSKAQAEAIQGHVNYVIGANSTIADAAAIAYANGFYRALGAGRSIPSAHEAGCLEIQVQSCTLEKPRDILAPEIESPEPQAAIASHLPILLIKDPLTAFPDSLRQDVQEGLDVLVGLLSIPDVNSRVTLFQSEFSAICAQIMWLRFYKQLHDLLHQVEIQYYRELVKSARLFPEDDITVTTFYEYELALRAVIHEAQAIVVQPACSGYDCAWLAKLEEACNELQAAITQLDQRRLKKTIYLMTVLLADQPIRLNMALTTTAKALRLASLAQTLNQLHQDLLMLIAGNPSSLQPLQAGIQSLENLNQQLNHLIQTHDGWQTLDSILRRIETNLNRDTEELEWSWTDIKEKIATLCQQDSEADLLQLQQAEQNLDQALEIQNPSRIRHCFWIYRRVALMRFSSVDLRLVKFCDELQKIGHTLELIVTKIS</sequence>
<name>A0ABD4T5H3_9CYAN</name>
<comment type="caution">
    <text evidence="2">The sequence shown here is derived from an EMBL/GenBank/DDBJ whole genome shotgun (WGS) entry which is preliminary data.</text>
</comment>
<dbReference type="AlphaFoldDB" id="A0ABD4T5H3"/>
<dbReference type="InterPro" id="IPR024983">
    <property type="entry name" value="CHAT_dom"/>
</dbReference>
<feature type="domain" description="CHAT" evidence="1">
    <location>
        <begin position="39"/>
        <end position="158"/>
    </location>
</feature>
<evidence type="ECO:0000313" key="2">
    <source>
        <dbReference type="EMBL" id="MCM1983904.1"/>
    </source>
</evidence>
<reference evidence="2 3" key="1">
    <citation type="journal article" date="2015" name="Genome Announc.">
        <title>Draft Genome Sequence of Filamentous Marine Cyanobacterium Lyngbya confervoides Strain BDU141951.</title>
        <authorList>
            <person name="Chandrababunaidu M.M."/>
            <person name="Sen D."/>
            <person name="Tripathy S."/>
        </authorList>
    </citation>
    <scope>NUCLEOTIDE SEQUENCE [LARGE SCALE GENOMIC DNA]</scope>
    <source>
        <strain evidence="2 3">BDU141951</strain>
    </source>
</reference>
<proteinExistence type="predicted"/>
<evidence type="ECO:0000313" key="3">
    <source>
        <dbReference type="Proteomes" id="UP000031561"/>
    </source>
</evidence>
<dbReference type="EMBL" id="JTHE03000079">
    <property type="protein sequence ID" value="MCM1983904.1"/>
    <property type="molecule type" value="Genomic_DNA"/>
</dbReference>
<organism evidence="2 3">
    <name type="scientific">Lyngbya confervoides BDU141951</name>
    <dbReference type="NCBI Taxonomy" id="1574623"/>
    <lineage>
        <taxon>Bacteria</taxon>
        <taxon>Bacillati</taxon>
        <taxon>Cyanobacteriota</taxon>
        <taxon>Cyanophyceae</taxon>
        <taxon>Oscillatoriophycideae</taxon>
        <taxon>Oscillatoriales</taxon>
        <taxon>Microcoleaceae</taxon>
        <taxon>Lyngbya</taxon>
    </lineage>
</organism>
<keyword evidence="3" id="KW-1185">Reference proteome</keyword>
<protein>
    <recommendedName>
        <fullName evidence="1">CHAT domain-containing protein</fullName>
    </recommendedName>
</protein>
<dbReference type="Pfam" id="PF12770">
    <property type="entry name" value="CHAT"/>
    <property type="match status" value="1"/>
</dbReference>
<gene>
    <name evidence="2" type="ORF">QQ91_0013865</name>
</gene>
<dbReference type="Proteomes" id="UP000031561">
    <property type="component" value="Unassembled WGS sequence"/>
</dbReference>